<protein>
    <submittedName>
        <fullName evidence="7">Uncharacterized protein AlNc14C115G6495</fullName>
    </submittedName>
</protein>
<accession>F0WIV8</accession>
<feature type="compositionally biased region" description="Low complexity" evidence="5">
    <location>
        <begin position="63"/>
        <end position="73"/>
    </location>
</feature>
<sequence>MGLFSQNPSCALSPSSVPGPPFHSQGLQESLIEYTSPALPALASKDPALSAHITPRVRSSVANTSNRTKNTRSNSHRIPKFLRSLYTILQTERADIVAWVENAELEPNSVTAFHILDMKRFEQEVLPKYFKHRKFASFQRQLNNFGFRKWTKTQSSGVCTFSHNCFPPDPMQNGMTRNSVREKWKQHGKEAGNVADEPFSSKKQYQHTESYQKRPSDPEIGTSTTLQLSTALYSSRATKRSRKTSRIARKDSTSQSALNFCTQGGSTDLKFRHSRSTAAASDQHPILANPSSHVISASMDVLSSHAVQSAGGLQEWTEFGVILEDPPFLKQFFSAVDASTMGYGNDLLTFSRDEVSNSRRDSCKRKAETYGANNQYSFLEDLESQESGMPSIISSKSVSYHDEPLTELSSRQIDGKSRFEACNPKHDEDSMNHYSDELILEKILFD</sequence>
<dbReference type="GO" id="GO:0043565">
    <property type="term" value="F:sequence-specific DNA binding"/>
    <property type="evidence" value="ECO:0007669"/>
    <property type="project" value="InterPro"/>
</dbReference>
<dbReference type="PRINTS" id="PR00056">
    <property type="entry name" value="HSFDOMAIN"/>
</dbReference>
<dbReference type="InterPro" id="IPR036388">
    <property type="entry name" value="WH-like_DNA-bd_sf"/>
</dbReference>
<dbReference type="Pfam" id="PF00447">
    <property type="entry name" value="HSF_DNA-bind"/>
    <property type="match status" value="1"/>
</dbReference>
<feature type="compositionally biased region" description="Polar residues" evidence="5">
    <location>
        <begin position="1"/>
        <end position="16"/>
    </location>
</feature>
<feature type="region of interest" description="Disordered" evidence="5">
    <location>
        <begin position="183"/>
        <end position="222"/>
    </location>
</feature>
<dbReference type="GO" id="GO:0005634">
    <property type="term" value="C:nucleus"/>
    <property type="evidence" value="ECO:0007669"/>
    <property type="project" value="UniProtKB-SubCell"/>
</dbReference>
<reference evidence="7" key="1">
    <citation type="journal article" date="2011" name="PLoS Biol.">
        <title>Gene gain and loss during evolution of obligate parasitism in the white rust pathogen of Arabidopsis thaliana.</title>
        <authorList>
            <person name="Kemen E."/>
            <person name="Gardiner A."/>
            <person name="Schultz-Larsen T."/>
            <person name="Kemen A.C."/>
            <person name="Balmuth A.L."/>
            <person name="Robert-Seilaniantz A."/>
            <person name="Bailey K."/>
            <person name="Holub E."/>
            <person name="Studholme D.J."/>
            <person name="Maclean D."/>
            <person name="Jones J.D."/>
        </authorList>
    </citation>
    <scope>NUCLEOTIDE SEQUENCE</scope>
</reference>
<evidence type="ECO:0000256" key="1">
    <source>
        <dbReference type="ARBA" id="ARBA00004123"/>
    </source>
</evidence>
<evidence type="ECO:0000256" key="2">
    <source>
        <dbReference type="ARBA" id="ARBA00023125"/>
    </source>
</evidence>
<evidence type="ECO:0000256" key="4">
    <source>
        <dbReference type="RuleBase" id="RU004020"/>
    </source>
</evidence>
<feature type="region of interest" description="Disordered" evidence="5">
    <location>
        <begin position="1"/>
        <end position="24"/>
    </location>
</feature>
<dbReference type="InterPro" id="IPR000232">
    <property type="entry name" value="HSF_DNA-bd"/>
</dbReference>
<gene>
    <name evidence="7" type="primary">AlNc14C115G6495</name>
    <name evidence="7" type="ORF">ALNC14_073470</name>
</gene>
<dbReference type="SMART" id="SM00415">
    <property type="entry name" value="HSF"/>
    <property type="match status" value="1"/>
</dbReference>
<dbReference type="SUPFAM" id="SSF46785">
    <property type="entry name" value="Winged helix' DNA-binding domain"/>
    <property type="match status" value="1"/>
</dbReference>
<feature type="domain" description="HSF-type DNA-binding" evidence="6">
    <location>
        <begin position="77"/>
        <end position="177"/>
    </location>
</feature>
<dbReference type="GO" id="GO:0003700">
    <property type="term" value="F:DNA-binding transcription factor activity"/>
    <property type="evidence" value="ECO:0007669"/>
    <property type="project" value="InterPro"/>
</dbReference>
<name>F0WIV8_9STRA</name>
<organism evidence="7">
    <name type="scientific">Albugo laibachii Nc14</name>
    <dbReference type="NCBI Taxonomy" id="890382"/>
    <lineage>
        <taxon>Eukaryota</taxon>
        <taxon>Sar</taxon>
        <taxon>Stramenopiles</taxon>
        <taxon>Oomycota</taxon>
        <taxon>Peronosporomycetes</taxon>
        <taxon>Albuginales</taxon>
        <taxon>Albuginaceae</taxon>
        <taxon>Albugo</taxon>
    </lineage>
</organism>
<keyword evidence="3" id="KW-0539">Nucleus</keyword>
<feature type="region of interest" description="Disordered" evidence="5">
    <location>
        <begin position="234"/>
        <end position="259"/>
    </location>
</feature>
<comment type="similarity">
    <text evidence="4">Belongs to the HSF family.</text>
</comment>
<feature type="compositionally biased region" description="Basic residues" evidence="5">
    <location>
        <begin position="237"/>
        <end position="247"/>
    </location>
</feature>
<dbReference type="FunFam" id="1.10.10.10:FF:000286">
    <property type="entry name" value="Heat shock transcription factor"/>
    <property type="match status" value="1"/>
</dbReference>
<evidence type="ECO:0000313" key="7">
    <source>
        <dbReference type="EMBL" id="CCA21204.1"/>
    </source>
</evidence>
<dbReference type="InterPro" id="IPR036390">
    <property type="entry name" value="WH_DNA-bd_sf"/>
</dbReference>
<evidence type="ECO:0000256" key="5">
    <source>
        <dbReference type="SAM" id="MobiDB-lite"/>
    </source>
</evidence>
<evidence type="ECO:0000259" key="6">
    <source>
        <dbReference type="SMART" id="SM00415"/>
    </source>
</evidence>
<reference evidence="7" key="2">
    <citation type="submission" date="2011-02" db="EMBL/GenBank/DDBJ databases">
        <authorList>
            <person name="MacLean D."/>
        </authorList>
    </citation>
    <scope>NUCLEOTIDE SEQUENCE</scope>
</reference>
<comment type="subcellular location">
    <subcellularLocation>
        <location evidence="1">Nucleus</location>
    </subcellularLocation>
</comment>
<proteinExistence type="inferred from homology"/>
<feature type="region of interest" description="Disordered" evidence="5">
    <location>
        <begin position="55"/>
        <end position="74"/>
    </location>
</feature>
<dbReference type="HOGENOM" id="CLU_614542_0_0_1"/>
<dbReference type="AlphaFoldDB" id="F0WIV8"/>
<evidence type="ECO:0000256" key="3">
    <source>
        <dbReference type="ARBA" id="ARBA00023242"/>
    </source>
</evidence>
<dbReference type="PANTHER" id="PTHR10015">
    <property type="entry name" value="HEAT SHOCK TRANSCRIPTION FACTOR"/>
    <property type="match status" value="1"/>
</dbReference>
<dbReference type="EMBL" id="FR824160">
    <property type="protein sequence ID" value="CCA21204.1"/>
    <property type="molecule type" value="Genomic_DNA"/>
</dbReference>
<keyword evidence="2" id="KW-0238">DNA-binding</keyword>
<dbReference type="Gene3D" id="1.10.10.10">
    <property type="entry name" value="Winged helix-like DNA-binding domain superfamily/Winged helix DNA-binding domain"/>
    <property type="match status" value="1"/>
</dbReference>
<dbReference type="PANTHER" id="PTHR10015:SF427">
    <property type="entry name" value="HEAT SHOCK FACTOR PROTEIN"/>
    <property type="match status" value="1"/>
</dbReference>